<name>A0AA40DID9_9PEZI</name>
<sequence>MISNDSKTIRLYSATDWDSWNRRFESDAQDRDVLDKIRDPVTHPWLTRPSPPSLGRFVRRRPATQADLVNPLVGSSRNLRSQTAEVETQAADPNALDPTGAPATVIDDLTPHKLGLYNSLQRLYELSKRDYEKEQDHARELRKWIKDTVAIQFTDHCCIPGESLDQWHKKLKEEVGADDISELRRARERYKAATAILTRVPKDLMEWLNTWESALSHATLKKVPEAQQATTWFDDLEAALKVTPLKQYLQTYRVYHRAAIIANTLSYREVRANLSEEIIKEQRVPATRARLQRGAFEAHRLDDDDQGEGARASGSTGKRKRDDGDDEPRCLACNIRRHKIDKCYYVSPERAGKWFKPNPRIQEEVNKRLEEDSELIKEVEKLKKRRKTPAKSRISTPMTKSESTPVLASTVEED</sequence>
<organism evidence="2 3">
    <name type="scientific">Apiosordaria backusii</name>
    <dbReference type="NCBI Taxonomy" id="314023"/>
    <lineage>
        <taxon>Eukaryota</taxon>
        <taxon>Fungi</taxon>
        <taxon>Dikarya</taxon>
        <taxon>Ascomycota</taxon>
        <taxon>Pezizomycotina</taxon>
        <taxon>Sordariomycetes</taxon>
        <taxon>Sordariomycetidae</taxon>
        <taxon>Sordariales</taxon>
        <taxon>Lasiosphaeriaceae</taxon>
        <taxon>Apiosordaria</taxon>
    </lineage>
</organism>
<evidence type="ECO:0000313" key="2">
    <source>
        <dbReference type="EMBL" id="KAK0702456.1"/>
    </source>
</evidence>
<protein>
    <recommendedName>
        <fullName evidence="4">Gag protein</fullName>
    </recommendedName>
</protein>
<feature type="region of interest" description="Disordered" evidence="1">
    <location>
        <begin position="75"/>
        <end position="98"/>
    </location>
</feature>
<feature type="compositionally biased region" description="Polar residues" evidence="1">
    <location>
        <begin position="75"/>
        <end position="86"/>
    </location>
</feature>
<feature type="region of interest" description="Disordered" evidence="1">
    <location>
        <begin position="381"/>
        <end position="414"/>
    </location>
</feature>
<reference evidence="2" key="1">
    <citation type="submission" date="2023-06" db="EMBL/GenBank/DDBJ databases">
        <title>Genome-scale phylogeny and comparative genomics of the fungal order Sordariales.</title>
        <authorList>
            <consortium name="Lawrence Berkeley National Laboratory"/>
            <person name="Hensen N."/>
            <person name="Bonometti L."/>
            <person name="Westerberg I."/>
            <person name="Brannstrom I.O."/>
            <person name="Guillou S."/>
            <person name="Cros-Aarteil S."/>
            <person name="Calhoun S."/>
            <person name="Haridas S."/>
            <person name="Kuo A."/>
            <person name="Mondo S."/>
            <person name="Pangilinan J."/>
            <person name="Riley R."/>
            <person name="Labutti K."/>
            <person name="Andreopoulos B."/>
            <person name="Lipzen A."/>
            <person name="Chen C."/>
            <person name="Yanf M."/>
            <person name="Daum C."/>
            <person name="Ng V."/>
            <person name="Clum A."/>
            <person name="Steindorff A."/>
            <person name="Ohm R."/>
            <person name="Martin F."/>
            <person name="Silar P."/>
            <person name="Natvig D."/>
            <person name="Lalanne C."/>
            <person name="Gautier V."/>
            <person name="Ament-Velasquez S.L."/>
            <person name="Kruys A."/>
            <person name="Hutchinson M.I."/>
            <person name="Powell A.J."/>
            <person name="Barry K."/>
            <person name="Miller A.N."/>
            <person name="Grigoriev I.V."/>
            <person name="Debuchy R."/>
            <person name="Gladieux P."/>
            <person name="Thoren M.H."/>
            <person name="Johannesson H."/>
        </authorList>
    </citation>
    <scope>NUCLEOTIDE SEQUENCE</scope>
    <source>
        <strain evidence="2">CBS 540.89</strain>
    </source>
</reference>
<feature type="compositionally biased region" description="Basic and acidic residues" evidence="1">
    <location>
        <begin position="320"/>
        <end position="329"/>
    </location>
</feature>
<gene>
    <name evidence="2" type="ORF">B0T21DRAFT_112790</name>
</gene>
<evidence type="ECO:0008006" key="4">
    <source>
        <dbReference type="Google" id="ProtNLM"/>
    </source>
</evidence>
<dbReference type="EMBL" id="JAUKTV010000026">
    <property type="protein sequence ID" value="KAK0702456.1"/>
    <property type="molecule type" value="Genomic_DNA"/>
</dbReference>
<keyword evidence="3" id="KW-1185">Reference proteome</keyword>
<comment type="caution">
    <text evidence="2">The sequence shown here is derived from an EMBL/GenBank/DDBJ whole genome shotgun (WGS) entry which is preliminary data.</text>
</comment>
<accession>A0AA40DID9</accession>
<proteinExistence type="predicted"/>
<evidence type="ECO:0000256" key="1">
    <source>
        <dbReference type="SAM" id="MobiDB-lite"/>
    </source>
</evidence>
<feature type="compositionally biased region" description="Polar residues" evidence="1">
    <location>
        <begin position="393"/>
        <end position="407"/>
    </location>
</feature>
<dbReference type="AlphaFoldDB" id="A0AA40DID9"/>
<dbReference type="Proteomes" id="UP001172159">
    <property type="component" value="Unassembled WGS sequence"/>
</dbReference>
<evidence type="ECO:0000313" key="3">
    <source>
        <dbReference type="Proteomes" id="UP001172159"/>
    </source>
</evidence>
<feature type="region of interest" description="Disordered" evidence="1">
    <location>
        <begin position="297"/>
        <end position="329"/>
    </location>
</feature>